<keyword evidence="3" id="KW-1185">Reference proteome</keyword>
<feature type="transmembrane region" description="Helical" evidence="1">
    <location>
        <begin position="165"/>
        <end position="187"/>
    </location>
</feature>
<dbReference type="Proteomes" id="UP001500729">
    <property type="component" value="Unassembled WGS sequence"/>
</dbReference>
<comment type="caution">
    <text evidence="2">The sequence shown here is derived from an EMBL/GenBank/DDBJ whole genome shotgun (WGS) entry which is preliminary data.</text>
</comment>
<gene>
    <name evidence="2" type="ORF">GCM10009533_10550</name>
</gene>
<keyword evidence="1" id="KW-0812">Transmembrane</keyword>
<evidence type="ECO:0000256" key="1">
    <source>
        <dbReference type="SAM" id="Phobius"/>
    </source>
</evidence>
<feature type="transmembrane region" description="Helical" evidence="1">
    <location>
        <begin position="87"/>
        <end position="110"/>
    </location>
</feature>
<evidence type="ECO:0000313" key="3">
    <source>
        <dbReference type="Proteomes" id="UP001500729"/>
    </source>
</evidence>
<feature type="transmembrane region" description="Helical" evidence="1">
    <location>
        <begin position="227"/>
        <end position="245"/>
    </location>
</feature>
<feature type="transmembrane region" description="Helical" evidence="1">
    <location>
        <begin position="199"/>
        <end position="220"/>
    </location>
</feature>
<accession>A0ABN1C7S5</accession>
<keyword evidence="1" id="KW-0472">Membrane</keyword>
<organism evidence="2 3">
    <name type="scientific">Saccharopolyspora erythraea</name>
    <name type="common">Streptomyces erythraeus</name>
    <dbReference type="NCBI Taxonomy" id="1836"/>
    <lineage>
        <taxon>Bacteria</taxon>
        <taxon>Bacillati</taxon>
        <taxon>Actinomycetota</taxon>
        <taxon>Actinomycetes</taxon>
        <taxon>Pseudonocardiales</taxon>
        <taxon>Pseudonocardiaceae</taxon>
        <taxon>Saccharopolyspora</taxon>
    </lineage>
</organism>
<feature type="transmembrane region" description="Helical" evidence="1">
    <location>
        <begin position="130"/>
        <end position="153"/>
    </location>
</feature>
<evidence type="ECO:0000313" key="2">
    <source>
        <dbReference type="EMBL" id="GAA0513569.1"/>
    </source>
</evidence>
<reference evidence="2 3" key="1">
    <citation type="journal article" date="2019" name="Int. J. Syst. Evol. Microbiol.">
        <title>The Global Catalogue of Microorganisms (GCM) 10K type strain sequencing project: providing services to taxonomists for standard genome sequencing and annotation.</title>
        <authorList>
            <consortium name="The Broad Institute Genomics Platform"/>
            <consortium name="The Broad Institute Genome Sequencing Center for Infectious Disease"/>
            <person name="Wu L."/>
            <person name="Ma J."/>
        </authorList>
    </citation>
    <scope>NUCLEOTIDE SEQUENCE [LARGE SCALE GENOMIC DNA]</scope>
    <source>
        <strain evidence="2 3">JCM 10303</strain>
    </source>
</reference>
<sequence>MRIAASVAVGVLLLLVFGALFADADDGFAELVRALTPRLDGLTFFRWTFVLGFFALVCLGAAFTLVHPPQVAEATGSGRTLRRLECAIPVGLLVLLFAVFVAVQSTPMFGGGQHVQHTERLTYAGYARSGFWQLMLVTILTLPVIAAAARWAPKRSALDRNLLRGLAGMLAVLTLLIVFSALMRMWAYQAAYGYTVLRLLVMACELWLGVVYLLVIAAGVRLRARRPASAVVGTGMLALLALAALNPEGLIAGRNIDRFETTGRLDGHYLADLSADAVPALSRLPERERTWITDAIGRSAPGGDWRTWNLSDHLTTSGP</sequence>
<keyword evidence="1" id="KW-1133">Transmembrane helix</keyword>
<protein>
    <recommendedName>
        <fullName evidence="4">DUF4173 domain-containing protein</fullName>
    </recommendedName>
</protein>
<dbReference type="EMBL" id="BAAAGS010000005">
    <property type="protein sequence ID" value="GAA0513569.1"/>
    <property type="molecule type" value="Genomic_DNA"/>
</dbReference>
<dbReference type="Pfam" id="PF13687">
    <property type="entry name" value="DUF4153"/>
    <property type="match status" value="1"/>
</dbReference>
<proteinExistence type="predicted"/>
<name>A0ABN1C7S5_SACER</name>
<feature type="transmembrane region" description="Helical" evidence="1">
    <location>
        <begin position="46"/>
        <end position="66"/>
    </location>
</feature>
<dbReference type="InterPro" id="IPR025291">
    <property type="entry name" value="DUF4153"/>
</dbReference>
<evidence type="ECO:0008006" key="4">
    <source>
        <dbReference type="Google" id="ProtNLM"/>
    </source>
</evidence>